<dbReference type="InterPro" id="IPR041522">
    <property type="entry name" value="CdaR_GGDEF"/>
</dbReference>
<evidence type="ECO:0000256" key="3">
    <source>
        <dbReference type="ARBA" id="ARBA00022553"/>
    </source>
</evidence>
<evidence type="ECO:0000313" key="12">
    <source>
        <dbReference type="Proteomes" id="UP000252415"/>
    </source>
</evidence>
<dbReference type="InterPro" id="IPR001789">
    <property type="entry name" value="Sig_transdc_resp-reg_receiver"/>
</dbReference>
<keyword evidence="3 8" id="KW-0597">Phosphoprotein</keyword>
<dbReference type="OrthoDB" id="9794370at2"/>
<name>A0A368W337_9BACL</name>
<evidence type="ECO:0000313" key="11">
    <source>
        <dbReference type="EMBL" id="RCW46435.1"/>
    </source>
</evidence>
<evidence type="ECO:0000256" key="6">
    <source>
        <dbReference type="ARBA" id="ARBA00023125"/>
    </source>
</evidence>
<dbReference type="PROSITE" id="PS50110">
    <property type="entry name" value="RESPONSE_REGULATORY"/>
    <property type="match status" value="1"/>
</dbReference>
<dbReference type="Gene3D" id="3.40.50.2300">
    <property type="match status" value="1"/>
</dbReference>
<evidence type="ECO:0000256" key="2">
    <source>
        <dbReference type="ARBA" id="ARBA00022490"/>
    </source>
</evidence>
<organism evidence="11 12">
    <name type="scientific">Paenibacillus prosopidis</name>
    <dbReference type="NCBI Taxonomy" id="630520"/>
    <lineage>
        <taxon>Bacteria</taxon>
        <taxon>Bacillati</taxon>
        <taxon>Bacillota</taxon>
        <taxon>Bacilli</taxon>
        <taxon>Bacillales</taxon>
        <taxon>Paenibacillaceae</taxon>
        <taxon>Paenibacillus</taxon>
    </lineage>
</organism>
<dbReference type="AlphaFoldDB" id="A0A368W337"/>
<keyword evidence="4" id="KW-0902">Two-component regulatory system</keyword>
<dbReference type="InterPro" id="IPR020449">
    <property type="entry name" value="Tscrpt_reg_AraC-type_HTH"/>
</dbReference>
<dbReference type="InterPro" id="IPR051552">
    <property type="entry name" value="HptR"/>
</dbReference>
<evidence type="ECO:0000256" key="4">
    <source>
        <dbReference type="ARBA" id="ARBA00023012"/>
    </source>
</evidence>
<keyword evidence="2" id="KW-0963">Cytoplasm</keyword>
<protein>
    <submittedName>
        <fullName evidence="11">Two-component system response regulator YesN</fullName>
    </submittedName>
</protein>
<feature type="domain" description="HTH araC/xylS-type" evidence="9">
    <location>
        <begin position="438"/>
        <end position="535"/>
    </location>
</feature>
<keyword evidence="6" id="KW-0238">DNA-binding</keyword>
<dbReference type="PROSITE" id="PS01124">
    <property type="entry name" value="HTH_ARAC_FAMILY_2"/>
    <property type="match status" value="1"/>
</dbReference>
<dbReference type="PRINTS" id="PR00032">
    <property type="entry name" value="HTHARAC"/>
</dbReference>
<dbReference type="InterPro" id="IPR011006">
    <property type="entry name" value="CheY-like_superfamily"/>
</dbReference>
<dbReference type="Pfam" id="PF17853">
    <property type="entry name" value="GGDEF_2"/>
    <property type="match status" value="1"/>
</dbReference>
<accession>A0A368W337</accession>
<dbReference type="GO" id="GO:0043565">
    <property type="term" value="F:sequence-specific DNA binding"/>
    <property type="evidence" value="ECO:0007669"/>
    <property type="project" value="InterPro"/>
</dbReference>
<dbReference type="SUPFAM" id="SSF52172">
    <property type="entry name" value="CheY-like"/>
    <property type="match status" value="1"/>
</dbReference>
<reference evidence="11 12" key="1">
    <citation type="submission" date="2018-07" db="EMBL/GenBank/DDBJ databases">
        <title>Genomic Encyclopedia of Type Strains, Phase III (KMG-III): the genomes of soil and plant-associated and newly described type strains.</title>
        <authorList>
            <person name="Whitman W."/>
        </authorList>
    </citation>
    <scope>NUCLEOTIDE SEQUENCE [LARGE SCALE GENOMIC DNA]</scope>
    <source>
        <strain evidence="11 12">CECT 7506</strain>
    </source>
</reference>
<dbReference type="InterPro" id="IPR009057">
    <property type="entry name" value="Homeodomain-like_sf"/>
</dbReference>
<dbReference type="Pfam" id="PF00072">
    <property type="entry name" value="Response_reg"/>
    <property type="match status" value="1"/>
</dbReference>
<evidence type="ECO:0000256" key="1">
    <source>
        <dbReference type="ARBA" id="ARBA00004496"/>
    </source>
</evidence>
<dbReference type="InterPro" id="IPR018060">
    <property type="entry name" value="HTH_AraC"/>
</dbReference>
<feature type="domain" description="Response regulatory" evidence="10">
    <location>
        <begin position="2"/>
        <end position="119"/>
    </location>
</feature>
<evidence type="ECO:0000256" key="5">
    <source>
        <dbReference type="ARBA" id="ARBA00023015"/>
    </source>
</evidence>
<evidence type="ECO:0000256" key="7">
    <source>
        <dbReference type="ARBA" id="ARBA00023163"/>
    </source>
</evidence>
<keyword evidence="7" id="KW-0804">Transcription</keyword>
<evidence type="ECO:0000259" key="9">
    <source>
        <dbReference type="PROSITE" id="PS01124"/>
    </source>
</evidence>
<dbReference type="SMART" id="SM00342">
    <property type="entry name" value="HTH_ARAC"/>
    <property type="match status" value="1"/>
</dbReference>
<feature type="modified residue" description="4-aspartylphosphate" evidence="8">
    <location>
        <position position="54"/>
    </location>
</feature>
<evidence type="ECO:0000259" key="10">
    <source>
        <dbReference type="PROSITE" id="PS50110"/>
    </source>
</evidence>
<dbReference type="GO" id="GO:0005737">
    <property type="term" value="C:cytoplasm"/>
    <property type="evidence" value="ECO:0007669"/>
    <property type="project" value="UniProtKB-SubCell"/>
</dbReference>
<gene>
    <name evidence="11" type="ORF">DFP97_10978</name>
</gene>
<dbReference type="RefSeq" id="WP_114381086.1">
    <property type="nucleotide sequence ID" value="NZ_QPJD01000009.1"/>
</dbReference>
<dbReference type="Gene3D" id="1.10.10.60">
    <property type="entry name" value="Homeodomain-like"/>
    <property type="match status" value="2"/>
</dbReference>
<keyword evidence="5" id="KW-0805">Transcription regulation</keyword>
<sequence>MKVIIVDDELAIHEQLNNLIPWTELGWEIVGHAYNGEEACRLAESFRPHLVLTDIRMPLMDGLGFMEWLKGSGHAPKVIVLSGYGDFEYSRTAFKLDAFDYLLKPVKEAELLTVLDKAMEQIHQESKNQSDRINEKAILNQGLILMQDEFFTQAAGSPQIEENELYVRAEQLMIALPEGSYSAVAVKFVDAEDNVHLRYEGDRSVFFFAARNIIQETVGKTVPVFRKLQKTAEFVFLFPLSSRHDGALLTLLSRLHRSLELCLRTQARIGASAPKQRIGKLFAAYTEAVHALESLRLGDEEAIALYGQPTGGGRKDGVRATPAGGGWKEIGLLLDMLLETGAIRDGEVLLTKLEDAFREESVAAMSGTEWKKAAADLLVKLESHIKDEDSIMLMNEAKAGILELRTGQVKESLRRLIESRLQSAAGETKTKSGRQLIEVVKKYIDVHYKTVSLEEISQRFYLNKNYFCSLFKSVTSESFVEYLTVLRMEHAKRLLATSDLKTYEIADMVGYSDQRYFSQVFRKYTGMKPTEYRQSSGQS</sequence>
<proteinExistence type="predicted"/>
<dbReference type="Pfam" id="PF12833">
    <property type="entry name" value="HTH_18"/>
    <property type="match status" value="1"/>
</dbReference>
<dbReference type="PANTHER" id="PTHR42713">
    <property type="entry name" value="HISTIDINE KINASE-RELATED"/>
    <property type="match status" value="1"/>
</dbReference>
<dbReference type="GO" id="GO:0003700">
    <property type="term" value="F:DNA-binding transcription factor activity"/>
    <property type="evidence" value="ECO:0007669"/>
    <property type="project" value="InterPro"/>
</dbReference>
<comment type="subcellular location">
    <subcellularLocation>
        <location evidence="1">Cytoplasm</location>
    </subcellularLocation>
</comment>
<dbReference type="CDD" id="cd17536">
    <property type="entry name" value="REC_YesN-like"/>
    <property type="match status" value="1"/>
</dbReference>
<comment type="caution">
    <text evidence="11">The sequence shown here is derived from an EMBL/GenBank/DDBJ whole genome shotgun (WGS) entry which is preliminary data.</text>
</comment>
<dbReference type="Proteomes" id="UP000252415">
    <property type="component" value="Unassembled WGS sequence"/>
</dbReference>
<dbReference type="SUPFAM" id="SSF46689">
    <property type="entry name" value="Homeodomain-like"/>
    <property type="match status" value="1"/>
</dbReference>
<dbReference type="GO" id="GO:0000160">
    <property type="term" value="P:phosphorelay signal transduction system"/>
    <property type="evidence" value="ECO:0007669"/>
    <property type="project" value="UniProtKB-KW"/>
</dbReference>
<evidence type="ECO:0000256" key="8">
    <source>
        <dbReference type="PROSITE-ProRule" id="PRU00169"/>
    </source>
</evidence>
<dbReference type="EMBL" id="QPJD01000009">
    <property type="protein sequence ID" value="RCW46435.1"/>
    <property type="molecule type" value="Genomic_DNA"/>
</dbReference>
<dbReference type="PANTHER" id="PTHR42713:SF3">
    <property type="entry name" value="TRANSCRIPTIONAL REGULATORY PROTEIN HPTR"/>
    <property type="match status" value="1"/>
</dbReference>
<keyword evidence="12" id="KW-1185">Reference proteome</keyword>
<dbReference type="SMART" id="SM00448">
    <property type="entry name" value="REC"/>
    <property type="match status" value="1"/>
</dbReference>